<comment type="caution">
    <text evidence="1">The sequence shown here is derived from an EMBL/GenBank/DDBJ whole genome shotgun (WGS) entry which is preliminary data.</text>
</comment>
<evidence type="ECO:0000313" key="2">
    <source>
        <dbReference type="Proteomes" id="UP001151760"/>
    </source>
</evidence>
<gene>
    <name evidence="1" type="ORF">Tco_1044910</name>
</gene>
<proteinExistence type="predicted"/>
<keyword evidence="2" id="KW-1185">Reference proteome</keyword>
<protein>
    <submittedName>
        <fullName evidence="1">Uncharacterized protein</fullName>
    </submittedName>
</protein>
<dbReference type="EMBL" id="BQNB010018780">
    <property type="protein sequence ID" value="GJT78185.1"/>
    <property type="molecule type" value="Genomic_DNA"/>
</dbReference>
<organism evidence="1 2">
    <name type="scientific">Tanacetum coccineum</name>
    <dbReference type="NCBI Taxonomy" id="301880"/>
    <lineage>
        <taxon>Eukaryota</taxon>
        <taxon>Viridiplantae</taxon>
        <taxon>Streptophyta</taxon>
        <taxon>Embryophyta</taxon>
        <taxon>Tracheophyta</taxon>
        <taxon>Spermatophyta</taxon>
        <taxon>Magnoliopsida</taxon>
        <taxon>eudicotyledons</taxon>
        <taxon>Gunneridae</taxon>
        <taxon>Pentapetalae</taxon>
        <taxon>asterids</taxon>
        <taxon>campanulids</taxon>
        <taxon>Asterales</taxon>
        <taxon>Asteraceae</taxon>
        <taxon>Asteroideae</taxon>
        <taxon>Anthemideae</taxon>
        <taxon>Anthemidinae</taxon>
        <taxon>Tanacetum</taxon>
    </lineage>
</organism>
<evidence type="ECO:0000313" key="1">
    <source>
        <dbReference type="EMBL" id="GJT78185.1"/>
    </source>
</evidence>
<accession>A0ABQ5GR97</accession>
<sequence>MNLLLIIRAKEKGRRDFDGNLEEGLRRVGFELMESKIKDLAYGQFLKASGEECITTKRSSSMDEAESAISALNYSGAILGSYQISFQLWTSELQDALNGRKRDCTAFRARI</sequence>
<reference evidence="1" key="1">
    <citation type="journal article" date="2022" name="Int. J. Mol. Sci.">
        <title>Draft Genome of Tanacetum Coccineum: Genomic Comparison of Closely Related Tanacetum-Family Plants.</title>
        <authorList>
            <person name="Yamashiro T."/>
            <person name="Shiraishi A."/>
            <person name="Nakayama K."/>
            <person name="Satake H."/>
        </authorList>
    </citation>
    <scope>NUCLEOTIDE SEQUENCE</scope>
</reference>
<name>A0ABQ5GR97_9ASTR</name>
<reference evidence="1" key="2">
    <citation type="submission" date="2022-01" db="EMBL/GenBank/DDBJ databases">
        <authorList>
            <person name="Yamashiro T."/>
            <person name="Shiraishi A."/>
            <person name="Satake H."/>
            <person name="Nakayama K."/>
        </authorList>
    </citation>
    <scope>NUCLEOTIDE SEQUENCE</scope>
</reference>
<dbReference type="Proteomes" id="UP001151760">
    <property type="component" value="Unassembled WGS sequence"/>
</dbReference>